<proteinExistence type="predicted"/>
<gene>
    <name evidence="1" type="ORF">IFM89_004916</name>
</gene>
<dbReference type="Proteomes" id="UP000631114">
    <property type="component" value="Unassembled WGS sequence"/>
</dbReference>
<keyword evidence="2" id="KW-1185">Reference proteome</keyword>
<comment type="caution">
    <text evidence="1">The sequence shown here is derived from an EMBL/GenBank/DDBJ whole genome shotgun (WGS) entry which is preliminary data.</text>
</comment>
<evidence type="ECO:0000313" key="1">
    <source>
        <dbReference type="EMBL" id="KAF9604210.1"/>
    </source>
</evidence>
<accession>A0A835LQY5</accession>
<protein>
    <submittedName>
        <fullName evidence="1">Uncharacterized protein</fullName>
    </submittedName>
</protein>
<dbReference type="AlphaFoldDB" id="A0A835LQY5"/>
<sequence length="104" mass="12383">MLEFITEKEEDHVLLKDERILIEKIQLEPMLIVLKTLKMHNHNIARSKPIERRHRKRSDTRLGCKVVMSIRRNEKKDWVVTRVIEELSIITTLQLLANDINFGL</sequence>
<evidence type="ECO:0000313" key="2">
    <source>
        <dbReference type="Proteomes" id="UP000631114"/>
    </source>
</evidence>
<name>A0A835LQY5_9MAGN</name>
<reference evidence="1 2" key="1">
    <citation type="submission" date="2020-10" db="EMBL/GenBank/DDBJ databases">
        <title>The Coptis chinensis genome and diversification of protoberbering-type alkaloids.</title>
        <authorList>
            <person name="Wang B."/>
            <person name="Shu S."/>
            <person name="Song C."/>
            <person name="Liu Y."/>
        </authorList>
    </citation>
    <scope>NUCLEOTIDE SEQUENCE [LARGE SCALE GENOMIC DNA]</scope>
    <source>
        <strain evidence="1">HL-2020</strain>
        <tissue evidence="1">Leaf</tissue>
    </source>
</reference>
<organism evidence="1 2">
    <name type="scientific">Coptis chinensis</name>
    <dbReference type="NCBI Taxonomy" id="261450"/>
    <lineage>
        <taxon>Eukaryota</taxon>
        <taxon>Viridiplantae</taxon>
        <taxon>Streptophyta</taxon>
        <taxon>Embryophyta</taxon>
        <taxon>Tracheophyta</taxon>
        <taxon>Spermatophyta</taxon>
        <taxon>Magnoliopsida</taxon>
        <taxon>Ranunculales</taxon>
        <taxon>Ranunculaceae</taxon>
        <taxon>Coptidoideae</taxon>
        <taxon>Coptis</taxon>
    </lineage>
</organism>
<dbReference type="EMBL" id="JADFTS010000005">
    <property type="protein sequence ID" value="KAF9604210.1"/>
    <property type="molecule type" value="Genomic_DNA"/>
</dbReference>